<accession>A0A9N8WIA7</accession>
<comment type="caution">
    <text evidence="1">The sequence shown here is derived from an EMBL/GenBank/DDBJ whole genome shotgun (WGS) entry which is preliminary data.</text>
</comment>
<organism evidence="1 2">
    <name type="scientific">Dentiscutata erythropus</name>
    <dbReference type="NCBI Taxonomy" id="1348616"/>
    <lineage>
        <taxon>Eukaryota</taxon>
        <taxon>Fungi</taxon>
        <taxon>Fungi incertae sedis</taxon>
        <taxon>Mucoromycota</taxon>
        <taxon>Glomeromycotina</taxon>
        <taxon>Glomeromycetes</taxon>
        <taxon>Diversisporales</taxon>
        <taxon>Gigasporaceae</taxon>
        <taxon>Dentiscutata</taxon>
    </lineage>
</organism>
<keyword evidence="2" id="KW-1185">Reference proteome</keyword>
<sequence>MDTISEVYIVDPLSTYPQEIKYMRSLFKKAIEDLSIHFSEYKNSPSITLAFPIIIESNEDDESKKEDKKIIDFSSYCKN</sequence>
<reference evidence="1" key="1">
    <citation type="submission" date="2021-06" db="EMBL/GenBank/DDBJ databases">
        <authorList>
            <person name="Kallberg Y."/>
            <person name="Tangrot J."/>
            <person name="Rosling A."/>
        </authorList>
    </citation>
    <scope>NUCLEOTIDE SEQUENCE</scope>
    <source>
        <strain evidence="1">MA453B</strain>
    </source>
</reference>
<evidence type="ECO:0000313" key="2">
    <source>
        <dbReference type="Proteomes" id="UP000789405"/>
    </source>
</evidence>
<protein>
    <submittedName>
        <fullName evidence="1">15032_t:CDS:1</fullName>
    </submittedName>
</protein>
<evidence type="ECO:0000313" key="1">
    <source>
        <dbReference type="EMBL" id="CAG8483614.1"/>
    </source>
</evidence>
<proteinExistence type="predicted"/>
<dbReference type="Proteomes" id="UP000789405">
    <property type="component" value="Unassembled WGS sequence"/>
</dbReference>
<gene>
    <name evidence="1" type="ORF">DERYTH_LOCUS2053</name>
</gene>
<dbReference type="EMBL" id="CAJVPY010000617">
    <property type="protein sequence ID" value="CAG8483614.1"/>
    <property type="molecule type" value="Genomic_DNA"/>
</dbReference>
<name>A0A9N8WIA7_9GLOM</name>
<dbReference type="AlphaFoldDB" id="A0A9N8WIA7"/>